<name>A0A3E4JUU4_PHOVU</name>
<dbReference type="RefSeq" id="WP_005807085.1">
    <property type="nucleotide sequence ID" value="NZ_JAHAWD010000059.1"/>
</dbReference>
<sequence>MKRALLITIVLLALLPDVVKAQWTFDVVSVEAYINDHKKQRSLLLARSTLEYSNQLLHEYSRKEVGEYKELNIDLDRYTRAFDVIDVMYQSLRTVLNAKNTYNTVSDRIADYKSMLEAFHEKVLKRGRIEPSDALLITINEKAIRDIAHDGEQLYKSVSDLALYATGAAACSTSDLLMVLEAVNRSLDDIERHLNRAYMETWRYIQVRIGYWKSKIYREHTKQEIIEGAFGRWRNSGRLDY</sequence>
<dbReference type="EMBL" id="QSPP01000005">
    <property type="protein sequence ID" value="RGJ91228.1"/>
    <property type="molecule type" value="Genomic_DNA"/>
</dbReference>
<dbReference type="AlphaFoldDB" id="A0A3E4JUU4"/>
<dbReference type="Proteomes" id="UP000260640">
    <property type="component" value="Unassembled WGS sequence"/>
</dbReference>
<accession>A0A3E4JUU4</accession>
<comment type="caution">
    <text evidence="1">The sequence shown here is derived from an EMBL/GenBank/DDBJ whole genome shotgun (WGS) entry which is preliminary data.</text>
</comment>
<reference evidence="1 2" key="1">
    <citation type="submission" date="2018-08" db="EMBL/GenBank/DDBJ databases">
        <title>A genome reference for cultivated species of the human gut microbiota.</title>
        <authorList>
            <person name="Zou Y."/>
            <person name="Xue W."/>
            <person name="Luo G."/>
        </authorList>
    </citation>
    <scope>NUCLEOTIDE SEQUENCE [LARGE SCALE GENOMIC DNA]</scope>
    <source>
        <strain evidence="1 2">TM05-16</strain>
    </source>
</reference>
<proteinExistence type="predicted"/>
<gene>
    <name evidence="1" type="ORF">DXD46_03525</name>
</gene>
<protein>
    <submittedName>
        <fullName evidence="1">Uncharacterized protein</fullName>
    </submittedName>
</protein>
<evidence type="ECO:0000313" key="1">
    <source>
        <dbReference type="EMBL" id="RGJ91228.1"/>
    </source>
</evidence>
<organism evidence="1 2">
    <name type="scientific">Phocaeicola vulgatus</name>
    <name type="common">Bacteroides vulgatus</name>
    <dbReference type="NCBI Taxonomy" id="821"/>
    <lineage>
        <taxon>Bacteria</taxon>
        <taxon>Pseudomonadati</taxon>
        <taxon>Bacteroidota</taxon>
        <taxon>Bacteroidia</taxon>
        <taxon>Bacteroidales</taxon>
        <taxon>Bacteroidaceae</taxon>
        <taxon>Phocaeicola</taxon>
    </lineage>
</organism>
<evidence type="ECO:0000313" key="2">
    <source>
        <dbReference type="Proteomes" id="UP000260640"/>
    </source>
</evidence>